<dbReference type="Pfam" id="PF12733">
    <property type="entry name" value="Cadherin-like"/>
    <property type="match status" value="8"/>
</dbReference>
<evidence type="ECO:0000259" key="2">
    <source>
        <dbReference type="Pfam" id="PF18676"/>
    </source>
</evidence>
<feature type="domain" description="Cadherin-like beta-sandwich-like" evidence="1">
    <location>
        <begin position="864"/>
        <end position="938"/>
    </location>
</feature>
<feature type="domain" description="Cadherin-like beta-sandwich-like" evidence="1">
    <location>
        <begin position="176"/>
        <end position="248"/>
    </location>
</feature>
<feature type="domain" description="Cadherin-like beta-sandwich-like" evidence="1">
    <location>
        <begin position="472"/>
        <end position="542"/>
    </location>
</feature>
<name>A0A926NV92_9SPHI</name>
<dbReference type="NCBIfam" id="TIGR04131">
    <property type="entry name" value="Bac_Flav_CTERM"/>
    <property type="match status" value="1"/>
</dbReference>
<keyword evidence="4" id="KW-1185">Reference proteome</keyword>
<feature type="domain" description="Cadherin-like beta-sandwich-like" evidence="1">
    <location>
        <begin position="663"/>
        <end position="740"/>
    </location>
</feature>
<dbReference type="Gene3D" id="3.30.160.710">
    <property type="match status" value="1"/>
</dbReference>
<accession>A0A926NV92</accession>
<feature type="domain" description="Cadherin-like beta-sandwich-like" evidence="1">
    <location>
        <begin position="265"/>
        <end position="344"/>
    </location>
</feature>
<dbReference type="AlphaFoldDB" id="A0A926NV92"/>
<sequence>MSSVCTDALGQTNQTVTNGAYTRLVSFPTTGCAYNWVNNNPAIGLPAKGMGNIAPFVALNDNNTPQIATITATSAGCPLITFKFTVNPTIPAIVANPRTVSVNTVYGTPSDAAMINISGSNLKSGVLATAPAGFEISTNNITFSDAVNLNADNALLSHIYLNPDVVRTQTIGAGDFNYSAAVDNSIDKITVIPVAVSVLATIKVNGQALSSGSESVPIPLTPGDNMIDIVVTAQNTTTTKSYTIKIKRAGSSDATLSGLVTSEGTISPTFSKTTTNYATTVYTESITIKPIATNSGAVVKINGTVVPSGTSTGAIALVSGINLIPVVVTAQDGVTIKTYNISVNSTKSANAGLNQLSLTPASTLFRNVGTTNYLTTVQASVNTVQQTAISSDANATIKVNGVLVRSGEVSTPITLNATGKTIITTLITAQNGVVSQTYTITITKSSDTNTTLSSLEISPISYITSASGSPNLTASVNPGVSSVRLKASPADERATIRINGTVVAPGAFSDALPLNITGGTDIKILVTAPNGIATYTRTITISKNGSSNALLANIYLNVPVTINPILGTLNYTASVSPAITSVQQIAESSDAHAVIKVNGAIVKSGVPSKPVALNASGPTNIVTIITSEDGKNSLAYLLTINKNGSSNTGVASITLNPGCTLTPVPGTDNYTTSVNAGVNSITQTLAPDDENSTIKVNGAIVLNGQPSAPIPLNASGTTDIKTEITAQDGVAHKNIIITVSKNGSTNTAIDKISLTPAAQLTATSAADYRTSVISSVTSVKQTINPADINATIFINGVKTAAGVASASIPLNPAGSTVINTRIIAPDGVSIKNYTVTVNKDGKTDAEIDQLYLTPFATLTPITGTNNFTASIAAGVSSVRQTVITNDEHATVTVNGIALARGVASAAIPLNATGKTIITTKVTAQDGFTTKTYLVTITRGSNGELLNPATTTLPPTPVYVRLTGKTAAGQYTGNITLSSKDAVNGLVSLSKCVVKPAPITIATVNVTKNYGTRLKSEPASTKFIITDGILKNGNTIKTVRLTYSRGANPSAKAQVYEGAAIPSDAAGSDGFLITNYDIKYLASDVIVLPVKLLVTADNIKKDFGTENPILTVTYKGFVNDEDATDLEGQPMVTTTALTRSPLGQYPITAGGAISPNYLFTYLPGVLTIGADHLSLTIPNVFTPNGDGINDTWNIKNVDAYTNVIITVFNRQGQQVFRSTGFYSNAWDGSYNGAQLSGGSYYYIIKHDDTVISGNVNIIR</sequence>
<evidence type="ECO:0000313" key="3">
    <source>
        <dbReference type="EMBL" id="MBD1395330.1"/>
    </source>
</evidence>
<protein>
    <submittedName>
        <fullName evidence="3">Cadherin-like beta sandwich domain-containing protein</fullName>
    </submittedName>
</protein>
<proteinExistence type="predicted"/>
<reference evidence="3" key="1">
    <citation type="submission" date="2020-09" db="EMBL/GenBank/DDBJ databases">
        <title>Novel species of Mucilaginibacter isolated from a glacier on the Tibetan Plateau.</title>
        <authorList>
            <person name="Liu Q."/>
            <person name="Xin Y.-H."/>
        </authorList>
    </citation>
    <scope>NUCLEOTIDE SEQUENCE</scope>
    <source>
        <strain evidence="3">ZB1P21</strain>
    </source>
</reference>
<dbReference type="InterPro" id="IPR041286">
    <property type="entry name" value="MBG_2"/>
</dbReference>
<dbReference type="Proteomes" id="UP000619078">
    <property type="component" value="Unassembled WGS sequence"/>
</dbReference>
<dbReference type="Pfam" id="PF13585">
    <property type="entry name" value="CHU_C"/>
    <property type="match status" value="1"/>
</dbReference>
<dbReference type="Pfam" id="PF18676">
    <property type="entry name" value="MBG_2"/>
    <property type="match status" value="1"/>
</dbReference>
<feature type="domain" description="Cadherin-like beta-sandwich-like" evidence="1">
    <location>
        <begin position="760"/>
        <end position="839"/>
    </location>
</feature>
<gene>
    <name evidence="3" type="ORF">IDJ76_19665</name>
</gene>
<dbReference type="InterPro" id="IPR026341">
    <property type="entry name" value="T9SS_type_B"/>
</dbReference>
<evidence type="ECO:0000259" key="1">
    <source>
        <dbReference type="Pfam" id="PF12733"/>
    </source>
</evidence>
<feature type="domain" description="Cadherin-like beta-sandwich-like" evidence="1">
    <location>
        <begin position="353"/>
        <end position="444"/>
    </location>
</feature>
<evidence type="ECO:0000313" key="4">
    <source>
        <dbReference type="Proteomes" id="UP000619078"/>
    </source>
</evidence>
<comment type="caution">
    <text evidence="3">The sequence shown here is derived from an EMBL/GenBank/DDBJ whole genome shotgun (WGS) entry which is preliminary data.</text>
</comment>
<feature type="domain" description="Cadherin-like beta-sandwich-like" evidence="1">
    <location>
        <begin position="568"/>
        <end position="642"/>
    </location>
</feature>
<dbReference type="InterPro" id="IPR025883">
    <property type="entry name" value="Cadherin-like_domain"/>
</dbReference>
<dbReference type="RefSeq" id="WP_191165862.1">
    <property type="nucleotide sequence ID" value="NZ_JACWMX010000011.1"/>
</dbReference>
<organism evidence="3 4">
    <name type="scientific">Mucilaginibacter glaciei</name>
    <dbReference type="NCBI Taxonomy" id="2772109"/>
    <lineage>
        <taxon>Bacteria</taxon>
        <taxon>Pseudomonadati</taxon>
        <taxon>Bacteroidota</taxon>
        <taxon>Sphingobacteriia</taxon>
        <taxon>Sphingobacteriales</taxon>
        <taxon>Sphingobacteriaceae</taxon>
        <taxon>Mucilaginibacter</taxon>
    </lineage>
</organism>
<dbReference type="EMBL" id="JACWMX010000011">
    <property type="protein sequence ID" value="MBD1395330.1"/>
    <property type="molecule type" value="Genomic_DNA"/>
</dbReference>
<feature type="domain" description="MBG" evidence="2">
    <location>
        <begin position="1091"/>
        <end position="1166"/>
    </location>
</feature>